<proteinExistence type="predicted"/>
<dbReference type="EMBL" id="PKMF04000419">
    <property type="protein sequence ID" value="KAK7832805.1"/>
    <property type="molecule type" value="Genomic_DNA"/>
</dbReference>
<accession>A0AAW0K0N4</accession>
<dbReference type="AlphaFoldDB" id="A0AAW0K0N4"/>
<gene>
    <name evidence="1" type="ORF">CFP56_026198</name>
</gene>
<dbReference type="Proteomes" id="UP000237347">
    <property type="component" value="Unassembled WGS sequence"/>
</dbReference>
<keyword evidence="2" id="KW-1185">Reference proteome</keyword>
<name>A0AAW0K0N4_QUESU</name>
<reference evidence="1 2" key="1">
    <citation type="journal article" date="2018" name="Sci. Data">
        <title>The draft genome sequence of cork oak.</title>
        <authorList>
            <person name="Ramos A.M."/>
            <person name="Usie A."/>
            <person name="Barbosa P."/>
            <person name="Barros P.M."/>
            <person name="Capote T."/>
            <person name="Chaves I."/>
            <person name="Simoes F."/>
            <person name="Abreu I."/>
            <person name="Carrasquinho I."/>
            <person name="Faro C."/>
            <person name="Guimaraes J.B."/>
            <person name="Mendonca D."/>
            <person name="Nobrega F."/>
            <person name="Rodrigues L."/>
            <person name="Saibo N.J.M."/>
            <person name="Varela M.C."/>
            <person name="Egas C."/>
            <person name="Matos J."/>
            <person name="Miguel C.M."/>
            <person name="Oliveira M.M."/>
            <person name="Ricardo C.P."/>
            <person name="Goncalves S."/>
        </authorList>
    </citation>
    <scope>NUCLEOTIDE SEQUENCE [LARGE SCALE GENOMIC DNA]</scope>
    <source>
        <strain evidence="2">cv. HL8</strain>
    </source>
</reference>
<organism evidence="1 2">
    <name type="scientific">Quercus suber</name>
    <name type="common">Cork oak</name>
    <dbReference type="NCBI Taxonomy" id="58331"/>
    <lineage>
        <taxon>Eukaryota</taxon>
        <taxon>Viridiplantae</taxon>
        <taxon>Streptophyta</taxon>
        <taxon>Embryophyta</taxon>
        <taxon>Tracheophyta</taxon>
        <taxon>Spermatophyta</taxon>
        <taxon>Magnoliopsida</taxon>
        <taxon>eudicotyledons</taxon>
        <taxon>Gunneridae</taxon>
        <taxon>Pentapetalae</taxon>
        <taxon>rosids</taxon>
        <taxon>fabids</taxon>
        <taxon>Fagales</taxon>
        <taxon>Fagaceae</taxon>
        <taxon>Quercus</taxon>
    </lineage>
</organism>
<protein>
    <submittedName>
        <fullName evidence="1">Uncharacterized protein</fullName>
    </submittedName>
</protein>
<evidence type="ECO:0000313" key="2">
    <source>
        <dbReference type="Proteomes" id="UP000237347"/>
    </source>
</evidence>
<sequence length="99" mass="11066">MIEETVKSCLSPLFKELLSNAMGSSGFGGRGIGFGGMGMNAMAMNAMPLNFGEGRVAVWWMRSGGNSRYWSWRCTRSGWIWCRIRFGPPWTSCGRWEGD</sequence>
<comment type="caution">
    <text evidence="1">The sequence shown here is derived from an EMBL/GenBank/DDBJ whole genome shotgun (WGS) entry which is preliminary data.</text>
</comment>
<evidence type="ECO:0000313" key="1">
    <source>
        <dbReference type="EMBL" id="KAK7832805.1"/>
    </source>
</evidence>